<keyword evidence="5" id="KW-1185">Reference proteome</keyword>
<dbReference type="Proteomes" id="UP001056336">
    <property type="component" value="Chromosome"/>
</dbReference>
<evidence type="ECO:0000256" key="1">
    <source>
        <dbReference type="ARBA" id="ARBA00022857"/>
    </source>
</evidence>
<dbReference type="InterPro" id="IPR036291">
    <property type="entry name" value="NAD(P)-bd_dom_sf"/>
</dbReference>
<proteinExistence type="predicted"/>
<name>A0ABY4R1G9_9ACTN</name>
<dbReference type="RefSeq" id="WP_249772877.1">
    <property type="nucleotide sequence ID" value="NZ_CP097332.1"/>
</dbReference>
<dbReference type="SUPFAM" id="SSF51735">
    <property type="entry name" value="NAD(P)-binding Rossmann-fold domains"/>
    <property type="match status" value="1"/>
</dbReference>
<organism evidence="4 5">
    <name type="scientific">Jatrophihabitans telluris</name>
    <dbReference type="NCBI Taxonomy" id="2038343"/>
    <lineage>
        <taxon>Bacteria</taxon>
        <taxon>Bacillati</taxon>
        <taxon>Actinomycetota</taxon>
        <taxon>Actinomycetes</taxon>
        <taxon>Jatrophihabitantales</taxon>
        <taxon>Jatrophihabitantaceae</taxon>
        <taxon>Jatrophihabitans</taxon>
    </lineage>
</organism>
<evidence type="ECO:0000313" key="5">
    <source>
        <dbReference type="Proteomes" id="UP001056336"/>
    </source>
</evidence>
<reference evidence="4" key="2">
    <citation type="submission" date="2022-05" db="EMBL/GenBank/DDBJ databases">
        <authorList>
            <person name="Kim J.-S."/>
            <person name="Lee K."/>
            <person name="Suh M."/>
            <person name="Eom M."/>
            <person name="Kim J.-S."/>
            <person name="Kim D.-S."/>
            <person name="Ko S.-H."/>
            <person name="Shin Y."/>
            <person name="Lee J.-S."/>
        </authorList>
    </citation>
    <scope>NUCLEOTIDE SEQUENCE</scope>
    <source>
        <strain evidence="4">N237</strain>
    </source>
</reference>
<gene>
    <name evidence="4" type="ORF">M6D93_03035</name>
</gene>
<keyword evidence="1" id="KW-0521">NADP</keyword>
<keyword evidence="2" id="KW-0560">Oxidoreductase</keyword>
<dbReference type="Gene3D" id="3.40.50.720">
    <property type="entry name" value="NAD(P)-binding Rossmann-like Domain"/>
    <property type="match status" value="1"/>
</dbReference>
<evidence type="ECO:0000259" key="3">
    <source>
        <dbReference type="SMART" id="SM00829"/>
    </source>
</evidence>
<dbReference type="InterPro" id="IPR020843">
    <property type="entry name" value="ER"/>
</dbReference>
<dbReference type="PANTHER" id="PTHR48106">
    <property type="entry name" value="QUINONE OXIDOREDUCTASE PIG3-RELATED"/>
    <property type="match status" value="1"/>
</dbReference>
<dbReference type="SMART" id="SM00829">
    <property type="entry name" value="PKS_ER"/>
    <property type="match status" value="1"/>
</dbReference>
<evidence type="ECO:0000256" key="2">
    <source>
        <dbReference type="ARBA" id="ARBA00023002"/>
    </source>
</evidence>
<dbReference type="InterPro" id="IPR011032">
    <property type="entry name" value="GroES-like_sf"/>
</dbReference>
<accession>A0ABY4R1G9</accession>
<sequence>MLASALNRGERSRLNEASDGHVFGWDVVGVVERAGTDSTLTPGERVLALSLPGGGWAELVSVRQADVSRVPVAVSTAEAATIPVAGLTALRAVRTCPNLLGATVLVIGGGAVASYAIQLAVLAGARVIALVRSAEAAQRVRDLGAHEVLSGASPVRASCDLVVDTVGGSATQVAVGACRPFGRVVIVGNLGDASAGLAPSDLVSAGCLVQGYRLVVDATAAPVGADLGNLINWVSEGRIRTAPVQEMNWRDSARIAEALAGRMGNDRAVLRMAED</sequence>
<dbReference type="InterPro" id="IPR013149">
    <property type="entry name" value="ADH-like_C"/>
</dbReference>
<protein>
    <submittedName>
        <fullName evidence="4">Zinc-binding dehydrogenase</fullName>
    </submittedName>
</protein>
<reference evidence="4" key="1">
    <citation type="journal article" date="2018" name="Int. J. Syst. Evol. Microbiol.">
        <title>Jatrophihabitans telluris sp. nov., isolated from sediment soil of lava forest wetlands and the emended description of the genus Jatrophihabitans.</title>
        <authorList>
            <person name="Lee K.C."/>
            <person name="Suh M.K."/>
            <person name="Eom M.K."/>
            <person name="Kim K.K."/>
            <person name="Kim J.S."/>
            <person name="Kim D.S."/>
            <person name="Ko S.H."/>
            <person name="Shin Y.K."/>
            <person name="Lee J.S."/>
        </authorList>
    </citation>
    <scope>NUCLEOTIDE SEQUENCE</scope>
    <source>
        <strain evidence="4">N237</strain>
    </source>
</reference>
<dbReference type="EMBL" id="CP097332">
    <property type="protein sequence ID" value="UQX88981.1"/>
    <property type="molecule type" value="Genomic_DNA"/>
</dbReference>
<feature type="domain" description="Enoyl reductase (ER)" evidence="3">
    <location>
        <begin position="3"/>
        <end position="270"/>
    </location>
</feature>
<evidence type="ECO:0000313" key="4">
    <source>
        <dbReference type="EMBL" id="UQX88981.1"/>
    </source>
</evidence>
<dbReference type="SUPFAM" id="SSF50129">
    <property type="entry name" value="GroES-like"/>
    <property type="match status" value="1"/>
</dbReference>
<dbReference type="Gene3D" id="3.90.180.10">
    <property type="entry name" value="Medium-chain alcohol dehydrogenases, catalytic domain"/>
    <property type="match status" value="1"/>
</dbReference>
<dbReference type="Pfam" id="PF00107">
    <property type="entry name" value="ADH_zinc_N"/>
    <property type="match status" value="1"/>
</dbReference>